<protein>
    <recommendedName>
        <fullName evidence="4">Transmembrane protein</fullName>
    </recommendedName>
</protein>
<comment type="caution">
    <text evidence="2">The sequence shown here is derived from an EMBL/GenBank/DDBJ whole genome shotgun (WGS) entry which is preliminary data.</text>
</comment>
<evidence type="ECO:0000313" key="3">
    <source>
        <dbReference type="Proteomes" id="UP000824120"/>
    </source>
</evidence>
<keyword evidence="1" id="KW-0472">Membrane</keyword>
<keyword evidence="1" id="KW-0812">Transmembrane</keyword>
<organism evidence="2 3">
    <name type="scientific">Solanum commersonii</name>
    <name type="common">Commerson's wild potato</name>
    <name type="synonym">Commerson's nightshade</name>
    <dbReference type="NCBI Taxonomy" id="4109"/>
    <lineage>
        <taxon>Eukaryota</taxon>
        <taxon>Viridiplantae</taxon>
        <taxon>Streptophyta</taxon>
        <taxon>Embryophyta</taxon>
        <taxon>Tracheophyta</taxon>
        <taxon>Spermatophyta</taxon>
        <taxon>Magnoliopsida</taxon>
        <taxon>eudicotyledons</taxon>
        <taxon>Gunneridae</taxon>
        <taxon>Pentapetalae</taxon>
        <taxon>asterids</taxon>
        <taxon>lamiids</taxon>
        <taxon>Solanales</taxon>
        <taxon>Solanaceae</taxon>
        <taxon>Solanoideae</taxon>
        <taxon>Solaneae</taxon>
        <taxon>Solanum</taxon>
    </lineage>
</organism>
<accession>A0A9J5YG74</accession>
<dbReference type="Proteomes" id="UP000824120">
    <property type="component" value="Chromosome 6"/>
</dbReference>
<evidence type="ECO:0000313" key="2">
    <source>
        <dbReference type="EMBL" id="KAG5598839.1"/>
    </source>
</evidence>
<evidence type="ECO:0008006" key="4">
    <source>
        <dbReference type="Google" id="ProtNLM"/>
    </source>
</evidence>
<feature type="transmembrane region" description="Helical" evidence="1">
    <location>
        <begin position="51"/>
        <end position="70"/>
    </location>
</feature>
<dbReference type="AlphaFoldDB" id="A0A9J5YG74"/>
<keyword evidence="3" id="KW-1185">Reference proteome</keyword>
<proteinExistence type="predicted"/>
<name>A0A9J5YG74_SOLCO</name>
<keyword evidence="1" id="KW-1133">Transmembrane helix</keyword>
<sequence>MKCGSSPPKPQSLKYYIKLFSIHRKPTKKKRKSDVSHGANCTKLQIDMVKIVAYALVIIIITVMMTKFSINTEINMRLFGENAEK</sequence>
<dbReference type="EMBL" id="JACXVP010000006">
    <property type="protein sequence ID" value="KAG5598839.1"/>
    <property type="molecule type" value="Genomic_DNA"/>
</dbReference>
<evidence type="ECO:0000256" key="1">
    <source>
        <dbReference type="SAM" id="Phobius"/>
    </source>
</evidence>
<reference evidence="2 3" key="1">
    <citation type="submission" date="2020-09" db="EMBL/GenBank/DDBJ databases">
        <title>De no assembly of potato wild relative species, Solanum commersonii.</title>
        <authorList>
            <person name="Cho K."/>
        </authorList>
    </citation>
    <scope>NUCLEOTIDE SEQUENCE [LARGE SCALE GENOMIC DNA]</scope>
    <source>
        <strain evidence="2">LZ3.2</strain>
        <tissue evidence="2">Leaf</tissue>
    </source>
</reference>
<gene>
    <name evidence="2" type="ORF">H5410_030209</name>
</gene>